<dbReference type="SUPFAM" id="SSF53474">
    <property type="entry name" value="alpha/beta-Hydrolases"/>
    <property type="match status" value="1"/>
</dbReference>
<dbReference type="EMBL" id="WIUZ02000001">
    <property type="protein sequence ID" value="KAF9793319.1"/>
    <property type="molecule type" value="Genomic_DNA"/>
</dbReference>
<comment type="caution">
    <text evidence="2">The sequence shown here is derived from an EMBL/GenBank/DDBJ whole genome shotgun (WGS) entry which is preliminary data.</text>
</comment>
<dbReference type="Proteomes" id="UP000736335">
    <property type="component" value="Unassembled WGS sequence"/>
</dbReference>
<gene>
    <name evidence="2" type="ORF">BJ322DRAFT_996824</name>
</gene>
<organism evidence="2 3">
    <name type="scientific">Thelephora terrestris</name>
    <dbReference type="NCBI Taxonomy" id="56493"/>
    <lineage>
        <taxon>Eukaryota</taxon>
        <taxon>Fungi</taxon>
        <taxon>Dikarya</taxon>
        <taxon>Basidiomycota</taxon>
        <taxon>Agaricomycotina</taxon>
        <taxon>Agaricomycetes</taxon>
        <taxon>Thelephorales</taxon>
        <taxon>Thelephoraceae</taxon>
        <taxon>Thelephora</taxon>
    </lineage>
</organism>
<proteinExistence type="predicted"/>
<dbReference type="PANTHER" id="PTHR33840">
    <property type="match status" value="1"/>
</dbReference>
<feature type="domain" description="T6SS Phospholipase effector Tle1-like catalytic" evidence="1">
    <location>
        <begin position="11"/>
        <end position="320"/>
    </location>
</feature>
<dbReference type="InterPro" id="IPR018712">
    <property type="entry name" value="Tle1-like_cat"/>
</dbReference>
<dbReference type="AlphaFoldDB" id="A0A9P6LDB4"/>
<protein>
    <recommendedName>
        <fullName evidence="1">T6SS Phospholipase effector Tle1-like catalytic domain-containing protein</fullName>
    </recommendedName>
</protein>
<dbReference type="OrthoDB" id="3162439at2759"/>
<accession>A0A9P6LDB4</accession>
<dbReference type="Pfam" id="PF09994">
    <property type="entry name" value="T6SS_Tle1-like_cat"/>
    <property type="match status" value="1"/>
</dbReference>
<evidence type="ECO:0000313" key="3">
    <source>
        <dbReference type="Proteomes" id="UP000736335"/>
    </source>
</evidence>
<evidence type="ECO:0000259" key="1">
    <source>
        <dbReference type="Pfam" id="PF09994"/>
    </source>
</evidence>
<evidence type="ECO:0000313" key="2">
    <source>
        <dbReference type="EMBL" id="KAF9793319.1"/>
    </source>
</evidence>
<dbReference type="InterPro" id="IPR029058">
    <property type="entry name" value="AB_hydrolase_fold"/>
</dbReference>
<reference evidence="2" key="1">
    <citation type="journal article" date="2020" name="Nat. Commun.">
        <title>Large-scale genome sequencing of mycorrhizal fungi provides insights into the early evolution of symbiotic traits.</title>
        <authorList>
            <person name="Miyauchi S."/>
            <person name="Kiss E."/>
            <person name="Kuo A."/>
            <person name="Drula E."/>
            <person name="Kohler A."/>
            <person name="Sanchez-Garcia M."/>
            <person name="Morin E."/>
            <person name="Andreopoulos B."/>
            <person name="Barry K.W."/>
            <person name="Bonito G."/>
            <person name="Buee M."/>
            <person name="Carver A."/>
            <person name="Chen C."/>
            <person name="Cichocki N."/>
            <person name="Clum A."/>
            <person name="Culley D."/>
            <person name="Crous P.W."/>
            <person name="Fauchery L."/>
            <person name="Girlanda M."/>
            <person name="Hayes R.D."/>
            <person name="Keri Z."/>
            <person name="LaButti K."/>
            <person name="Lipzen A."/>
            <person name="Lombard V."/>
            <person name="Magnuson J."/>
            <person name="Maillard F."/>
            <person name="Murat C."/>
            <person name="Nolan M."/>
            <person name="Ohm R.A."/>
            <person name="Pangilinan J."/>
            <person name="Pereira M.F."/>
            <person name="Perotto S."/>
            <person name="Peter M."/>
            <person name="Pfister S."/>
            <person name="Riley R."/>
            <person name="Sitrit Y."/>
            <person name="Stielow J.B."/>
            <person name="Szollosi G."/>
            <person name="Zifcakova L."/>
            <person name="Stursova M."/>
            <person name="Spatafora J.W."/>
            <person name="Tedersoo L."/>
            <person name="Vaario L.M."/>
            <person name="Yamada A."/>
            <person name="Yan M."/>
            <person name="Wang P."/>
            <person name="Xu J."/>
            <person name="Bruns T."/>
            <person name="Baldrian P."/>
            <person name="Vilgalys R."/>
            <person name="Dunand C."/>
            <person name="Henrissat B."/>
            <person name="Grigoriev I.V."/>
            <person name="Hibbett D."/>
            <person name="Nagy L.G."/>
            <person name="Martin F.M."/>
        </authorList>
    </citation>
    <scope>NUCLEOTIDE SEQUENCE</scope>
    <source>
        <strain evidence="2">UH-Tt-Lm1</strain>
    </source>
</reference>
<sequence length="442" mass="51165">MSLDSSVRQPRVIVLCFDGTSNQYGSTNTNVVKFYGLLNKSRPFDQIVYYQPGIGTFFNPGVVSPLLEWLARTADLAMAWYLNEHVRAGYRFLTQNYRQGDKICLFGFSRGAYTARALAGFLFKIGLLPKDNEEQIPFAYRLYKREDKVGRDLAAGYKRTFCTPVTIDFVGVWDTVASVGLLYGRSLPFTTDNDGIRMFRHALSLDEHRAKFQPNMFQQPYTEELNVKRSRPKLKTWKMTVRRLSEMERYRALAKENSTSSKPRAFTRERSPLRKTEGGLLQSVEEVWFAGCHADVGGGTVADDCRYSLADISLRWMVKQVILSQCGILFDLAALRRADIDISNIITTDFQQPTDQDALTDPHDQLKMKKAWWILEIMPMKYAWQDAKGKWHAKWGFNLGKGREIREEEPRFHRSVRERMLVKELDYRPRARWNVGREHYVG</sequence>
<keyword evidence="3" id="KW-1185">Reference proteome</keyword>
<name>A0A9P6LDB4_9AGAM</name>
<dbReference type="PANTHER" id="PTHR33840:SF2">
    <property type="entry name" value="TLE1 PHOSPHOLIPASE DOMAIN-CONTAINING PROTEIN"/>
    <property type="match status" value="1"/>
</dbReference>
<reference evidence="2" key="2">
    <citation type="submission" date="2020-11" db="EMBL/GenBank/DDBJ databases">
        <authorList>
            <consortium name="DOE Joint Genome Institute"/>
            <person name="Kuo A."/>
            <person name="Miyauchi S."/>
            <person name="Kiss E."/>
            <person name="Drula E."/>
            <person name="Kohler A."/>
            <person name="Sanchez-Garcia M."/>
            <person name="Andreopoulos B."/>
            <person name="Barry K.W."/>
            <person name="Bonito G."/>
            <person name="Buee M."/>
            <person name="Carver A."/>
            <person name="Chen C."/>
            <person name="Cichocki N."/>
            <person name="Clum A."/>
            <person name="Culley D."/>
            <person name="Crous P.W."/>
            <person name="Fauchery L."/>
            <person name="Girlanda M."/>
            <person name="Hayes R."/>
            <person name="Keri Z."/>
            <person name="Labutti K."/>
            <person name="Lipzen A."/>
            <person name="Lombard V."/>
            <person name="Magnuson J."/>
            <person name="Maillard F."/>
            <person name="Morin E."/>
            <person name="Murat C."/>
            <person name="Nolan M."/>
            <person name="Ohm R."/>
            <person name="Pangilinan J."/>
            <person name="Pereira M."/>
            <person name="Perotto S."/>
            <person name="Peter M."/>
            <person name="Riley R."/>
            <person name="Sitrit Y."/>
            <person name="Stielow B."/>
            <person name="Szollosi G."/>
            <person name="Zifcakova L."/>
            <person name="Stursova M."/>
            <person name="Spatafora J.W."/>
            <person name="Tedersoo L."/>
            <person name="Vaario L.-M."/>
            <person name="Yamada A."/>
            <person name="Yan M."/>
            <person name="Wang P."/>
            <person name="Xu J."/>
            <person name="Bruns T."/>
            <person name="Baldrian P."/>
            <person name="Vilgalys R."/>
            <person name="Henrissat B."/>
            <person name="Grigoriev I.V."/>
            <person name="Hibbett D."/>
            <person name="Nagy L.G."/>
            <person name="Martin F.M."/>
        </authorList>
    </citation>
    <scope>NUCLEOTIDE SEQUENCE</scope>
    <source>
        <strain evidence="2">UH-Tt-Lm1</strain>
    </source>
</reference>